<dbReference type="Proteomes" id="UP001211005">
    <property type="component" value="Chromosome"/>
</dbReference>
<dbReference type="PROSITE" id="PS00583">
    <property type="entry name" value="PFKB_KINASES_1"/>
    <property type="match status" value="1"/>
</dbReference>
<feature type="domain" description="Carbohydrate kinase PfkB" evidence="4">
    <location>
        <begin position="23"/>
        <end position="280"/>
    </location>
</feature>
<dbReference type="Gene3D" id="3.40.1190.20">
    <property type="match status" value="1"/>
</dbReference>
<dbReference type="InterPro" id="IPR011611">
    <property type="entry name" value="PfkB_dom"/>
</dbReference>
<dbReference type="Pfam" id="PF00294">
    <property type="entry name" value="PfkB"/>
    <property type="match status" value="1"/>
</dbReference>
<dbReference type="GO" id="GO:0016301">
    <property type="term" value="F:kinase activity"/>
    <property type="evidence" value="ECO:0007669"/>
    <property type="project" value="UniProtKB-KW"/>
</dbReference>
<evidence type="ECO:0000256" key="3">
    <source>
        <dbReference type="ARBA" id="ARBA00022777"/>
    </source>
</evidence>
<dbReference type="PANTHER" id="PTHR43085">
    <property type="entry name" value="HEXOKINASE FAMILY MEMBER"/>
    <property type="match status" value="1"/>
</dbReference>
<dbReference type="SUPFAM" id="SSF53613">
    <property type="entry name" value="Ribokinase-like"/>
    <property type="match status" value="1"/>
</dbReference>
<protein>
    <submittedName>
        <fullName evidence="5">PfkB family carbohydrate kinase</fullName>
    </submittedName>
</protein>
<accession>A0ABY7LRU7</accession>
<gene>
    <name evidence="5" type="ORF">O3303_01845</name>
</gene>
<comment type="similarity">
    <text evidence="1">Belongs to the carbohydrate kinase PfkB family.</text>
</comment>
<evidence type="ECO:0000313" key="5">
    <source>
        <dbReference type="EMBL" id="WBA42309.1"/>
    </source>
</evidence>
<evidence type="ECO:0000313" key="6">
    <source>
        <dbReference type="Proteomes" id="UP001211005"/>
    </source>
</evidence>
<dbReference type="InterPro" id="IPR050306">
    <property type="entry name" value="PfkB_Carbo_kinase"/>
</dbReference>
<keyword evidence="3 5" id="KW-0418">Kinase</keyword>
<evidence type="ECO:0000256" key="2">
    <source>
        <dbReference type="ARBA" id="ARBA00022679"/>
    </source>
</evidence>
<evidence type="ECO:0000256" key="1">
    <source>
        <dbReference type="ARBA" id="ARBA00010688"/>
    </source>
</evidence>
<reference evidence="5 6" key="1">
    <citation type="submission" date="2022-12" db="EMBL/GenBank/DDBJ databases">
        <title>Hymenobacter canadensis sp. nov. isolated from lake water of the Cambridge Bay, Canada.</title>
        <authorList>
            <person name="Kim W.H."/>
            <person name="Lee Y.M."/>
        </authorList>
    </citation>
    <scope>NUCLEOTIDE SEQUENCE [LARGE SCALE GENOMIC DNA]</scope>
    <source>
        <strain evidence="5 6">PAMC 29467</strain>
    </source>
</reference>
<sequence length="292" mass="31309">MNPVAPIVCLGEFLWDMLPDGRQPGGAPFNVARHLRQLGQPVQLISRVGDDELGTDLLQQLAAQGLGQELIQRSQTHLTGVVKVTLRHGHATYKVVEPVAWDYLQHTDELRDTVAAARMLVYGSLAARGLTTRETLYRLLQVVPYKVFDVNLRAPHYTRSVVQYLLRQADLVKLNESELTEIMGWLGQPATPATALPWLAAHFGLQAVCLTQGTAGATLWHDGHLLEQAGFAVATPGTLGSSDAFLAALLADWPTANPAISLRRACAAAALVATHPGAAPLLSEAAVTALSG</sequence>
<dbReference type="InterPro" id="IPR002173">
    <property type="entry name" value="Carboh/pur_kinase_PfkB_CS"/>
</dbReference>
<dbReference type="EMBL" id="CP114767">
    <property type="protein sequence ID" value="WBA42309.1"/>
    <property type="molecule type" value="Genomic_DNA"/>
</dbReference>
<proteinExistence type="inferred from homology"/>
<keyword evidence="6" id="KW-1185">Reference proteome</keyword>
<dbReference type="PANTHER" id="PTHR43085:SF57">
    <property type="entry name" value="CARBOHYDRATE KINASE PFKB DOMAIN-CONTAINING PROTEIN"/>
    <property type="match status" value="1"/>
</dbReference>
<dbReference type="InterPro" id="IPR029056">
    <property type="entry name" value="Ribokinase-like"/>
</dbReference>
<evidence type="ECO:0000259" key="4">
    <source>
        <dbReference type="Pfam" id="PF00294"/>
    </source>
</evidence>
<organism evidence="5 6">
    <name type="scientific">Hymenobacter canadensis</name>
    <dbReference type="NCBI Taxonomy" id="2999067"/>
    <lineage>
        <taxon>Bacteria</taxon>
        <taxon>Pseudomonadati</taxon>
        <taxon>Bacteroidota</taxon>
        <taxon>Cytophagia</taxon>
        <taxon>Cytophagales</taxon>
        <taxon>Hymenobacteraceae</taxon>
        <taxon>Hymenobacter</taxon>
    </lineage>
</organism>
<keyword evidence="2" id="KW-0808">Transferase</keyword>
<dbReference type="RefSeq" id="WP_269560368.1">
    <property type="nucleotide sequence ID" value="NZ_CP114767.1"/>
</dbReference>
<name>A0ABY7LRU7_9BACT</name>